<dbReference type="Gene3D" id="3.40.50.300">
    <property type="entry name" value="P-loop containing nucleotide triphosphate hydrolases"/>
    <property type="match status" value="2"/>
</dbReference>
<comment type="similarity">
    <text evidence="2 9">Belongs to the RecN family.</text>
</comment>
<keyword evidence="13" id="KW-1185">Reference proteome</keyword>
<dbReference type="InterPro" id="IPR027417">
    <property type="entry name" value="P-loop_NTPase"/>
</dbReference>
<comment type="function">
    <text evidence="1 9">May be involved in recombinational repair of damaged DNA.</text>
</comment>
<evidence type="ECO:0000256" key="2">
    <source>
        <dbReference type="ARBA" id="ARBA00009441"/>
    </source>
</evidence>
<evidence type="ECO:0000256" key="8">
    <source>
        <dbReference type="ARBA" id="ARBA00033408"/>
    </source>
</evidence>
<evidence type="ECO:0000256" key="6">
    <source>
        <dbReference type="ARBA" id="ARBA00022840"/>
    </source>
</evidence>
<keyword evidence="10" id="KW-0175">Coiled coil</keyword>
<evidence type="ECO:0000256" key="7">
    <source>
        <dbReference type="ARBA" id="ARBA00023204"/>
    </source>
</evidence>
<dbReference type="EMBL" id="BMKE01000006">
    <property type="protein sequence ID" value="GGB39133.1"/>
    <property type="molecule type" value="Genomic_DNA"/>
</dbReference>
<evidence type="ECO:0000256" key="4">
    <source>
        <dbReference type="ARBA" id="ARBA00022741"/>
    </source>
</evidence>
<dbReference type="PANTHER" id="PTHR11059">
    <property type="entry name" value="DNA REPAIR PROTEIN RECN"/>
    <property type="match status" value="1"/>
</dbReference>
<evidence type="ECO:0000256" key="10">
    <source>
        <dbReference type="SAM" id="Coils"/>
    </source>
</evidence>
<dbReference type="CDD" id="cd03241">
    <property type="entry name" value="ABC_RecN"/>
    <property type="match status" value="2"/>
</dbReference>
<keyword evidence="5 9" id="KW-0227">DNA damage</keyword>
<dbReference type="SUPFAM" id="SSF52540">
    <property type="entry name" value="P-loop containing nucleoside triphosphate hydrolases"/>
    <property type="match status" value="1"/>
</dbReference>
<dbReference type="Pfam" id="PF02463">
    <property type="entry name" value="SMC_N"/>
    <property type="match status" value="1"/>
</dbReference>
<dbReference type="NCBIfam" id="TIGR00634">
    <property type="entry name" value="recN"/>
    <property type="match status" value="1"/>
</dbReference>
<keyword evidence="4" id="KW-0547">Nucleotide-binding</keyword>
<evidence type="ECO:0000313" key="13">
    <source>
        <dbReference type="Proteomes" id="UP000646152"/>
    </source>
</evidence>
<comment type="caution">
    <text evidence="12">The sequence shown here is derived from an EMBL/GenBank/DDBJ whole genome shotgun (WGS) entry which is preliminary data.</text>
</comment>
<keyword evidence="6" id="KW-0067">ATP-binding</keyword>
<dbReference type="NCBIfam" id="NF008121">
    <property type="entry name" value="PRK10869.1"/>
    <property type="match status" value="1"/>
</dbReference>
<proteinExistence type="inferred from homology"/>
<protein>
    <recommendedName>
        <fullName evidence="3 9">DNA repair protein RecN</fullName>
    </recommendedName>
    <alternativeName>
        <fullName evidence="8 9">Recombination protein N</fullName>
    </alternativeName>
</protein>
<sequence length="556" mass="61901">MLLQLTINNFAIVSFLELDLRSGMTSITGETGAGKSIAIDALALALGERADADTVRPGADKADISARFRIDKLPRVKAWLSEQELDEQGECILRRTLSREGRSRGYINGTPVPLSQLKSLGALLINIHGQHAHQALQKTDYQRGLLDAYAGHHQLMQKTSKHYQQWRQLTNERKQLQSDQAQWQAQRQLLEYQVAELDELALEADEFPTLEAEHTRLANGAELLNDCQLALNVLADGEESNALQQIRHGLKVVTELCQMDPRLAPVQEMIESSMIQLEEGHGELSRYLDRLELDPERLHEVESRMAKVMELARKHHVLPTELHGFHQQIGTQLADMDHNDSRLQELAEEVEQAKEQFLLAAERLSQSRQRYAHSLNQQITDSLHQLSMEHGRFEITVTPDQTAGYSPLGIDKVEFLVSTNPGQPMSSLAKVASGGELSRISLAIQVITAQKVETPTLIFDEVDVGVSGPTAAVVGKLLRQLGDSTQVLVITHLPQVAGNGHQHYFVSKDSAGNDTQTRMQELDENCRLQELARLLGGNKITENTLANARELLVSEA</sequence>
<evidence type="ECO:0000256" key="1">
    <source>
        <dbReference type="ARBA" id="ARBA00003618"/>
    </source>
</evidence>
<dbReference type="InterPro" id="IPR004604">
    <property type="entry name" value="DNA_recomb/repair_RecN"/>
</dbReference>
<feature type="domain" description="RecF/RecN/SMC N-terminal" evidence="11">
    <location>
        <begin position="2"/>
        <end position="509"/>
    </location>
</feature>
<reference evidence="13" key="1">
    <citation type="journal article" date="2019" name="Int. J. Syst. Evol. Microbiol.">
        <title>The Global Catalogue of Microorganisms (GCM) 10K type strain sequencing project: providing services to taxonomists for standard genome sequencing and annotation.</title>
        <authorList>
            <consortium name="The Broad Institute Genomics Platform"/>
            <consortium name="The Broad Institute Genome Sequencing Center for Infectious Disease"/>
            <person name="Wu L."/>
            <person name="Ma J."/>
        </authorList>
    </citation>
    <scope>NUCLEOTIDE SEQUENCE [LARGE SCALE GENOMIC DNA]</scope>
    <source>
        <strain evidence="13">CGMCC 1.15923</strain>
    </source>
</reference>
<dbReference type="PANTHER" id="PTHR11059:SF0">
    <property type="entry name" value="DNA REPAIR PROTEIN RECN"/>
    <property type="match status" value="1"/>
</dbReference>
<evidence type="ECO:0000256" key="9">
    <source>
        <dbReference type="PIRNR" id="PIRNR003128"/>
    </source>
</evidence>
<dbReference type="InterPro" id="IPR003395">
    <property type="entry name" value="RecF/RecN/SMC_N"/>
</dbReference>
<evidence type="ECO:0000256" key="5">
    <source>
        <dbReference type="ARBA" id="ARBA00022763"/>
    </source>
</evidence>
<dbReference type="RefSeq" id="WP_188629050.1">
    <property type="nucleotide sequence ID" value="NZ_BMKE01000006.1"/>
</dbReference>
<organism evidence="12 13">
    <name type="scientific">Oceanisphaera marina</name>
    <dbReference type="NCBI Taxonomy" id="2017550"/>
    <lineage>
        <taxon>Bacteria</taxon>
        <taxon>Pseudomonadati</taxon>
        <taxon>Pseudomonadota</taxon>
        <taxon>Gammaproteobacteria</taxon>
        <taxon>Aeromonadales</taxon>
        <taxon>Aeromonadaceae</taxon>
        <taxon>Oceanisphaera</taxon>
    </lineage>
</organism>
<gene>
    <name evidence="12" type="primary">recN</name>
    <name evidence="12" type="ORF">GCM10011502_10540</name>
</gene>
<evidence type="ECO:0000313" key="12">
    <source>
        <dbReference type="EMBL" id="GGB39133.1"/>
    </source>
</evidence>
<accession>A0ABQ1IFR8</accession>
<name>A0ABQ1IFR8_9GAMM</name>
<evidence type="ECO:0000256" key="3">
    <source>
        <dbReference type="ARBA" id="ARBA00021315"/>
    </source>
</evidence>
<evidence type="ECO:0000259" key="11">
    <source>
        <dbReference type="Pfam" id="PF02463"/>
    </source>
</evidence>
<dbReference type="PIRSF" id="PIRSF003128">
    <property type="entry name" value="RecN"/>
    <property type="match status" value="1"/>
</dbReference>
<dbReference type="Proteomes" id="UP000646152">
    <property type="component" value="Unassembled WGS sequence"/>
</dbReference>
<feature type="coiled-coil region" evidence="10">
    <location>
        <begin position="336"/>
        <end position="367"/>
    </location>
</feature>
<keyword evidence="7 9" id="KW-0234">DNA repair</keyword>